<protein>
    <submittedName>
        <fullName evidence="18">TonB-dependent receptor</fullName>
    </submittedName>
</protein>
<dbReference type="Gene3D" id="2.60.40.1120">
    <property type="entry name" value="Carboxypeptidase-like, regulatory domain"/>
    <property type="match status" value="1"/>
</dbReference>
<keyword evidence="4" id="KW-0410">Iron transport</keyword>
<dbReference type="Gene3D" id="2.40.170.20">
    <property type="entry name" value="TonB-dependent receptor, beta-barrel domain"/>
    <property type="match status" value="1"/>
</dbReference>
<feature type="compositionally biased region" description="Basic and acidic residues" evidence="14">
    <location>
        <begin position="581"/>
        <end position="591"/>
    </location>
</feature>
<comment type="similarity">
    <text evidence="12 13">Belongs to the TonB-dependent receptor family.</text>
</comment>
<dbReference type="PANTHER" id="PTHR32552">
    <property type="entry name" value="FERRICHROME IRON RECEPTOR-RELATED"/>
    <property type="match status" value="1"/>
</dbReference>
<organism evidence="18 19">
    <name type="scientific">Solitalea longa</name>
    <dbReference type="NCBI Taxonomy" id="2079460"/>
    <lineage>
        <taxon>Bacteria</taxon>
        <taxon>Pseudomonadati</taxon>
        <taxon>Bacteroidota</taxon>
        <taxon>Sphingobacteriia</taxon>
        <taxon>Sphingobacteriales</taxon>
        <taxon>Sphingobacteriaceae</taxon>
        <taxon>Solitalea</taxon>
    </lineage>
</organism>
<comment type="caution">
    <text evidence="18">The sequence shown here is derived from an EMBL/GenBank/DDBJ whole genome shotgun (WGS) entry which is preliminary data.</text>
</comment>
<dbReference type="Pfam" id="PF13715">
    <property type="entry name" value="CarbopepD_reg_2"/>
    <property type="match status" value="1"/>
</dbReference>
<evidence type="ECO:0000256" key="1">
    <source>
        <dbReference type="ARBA" id="ARBA00004571"/>
    </source>
</evidence>
<evidence type="ECO:0000313" key="18">
    <source>
        <dbReference type="EMBL" id="POY36924.1"/>
    </source>
</evidence>
<dbReference type="InterPro" id="IPR008969">
    <property type="entry name" value="CarboxyPept-like_regulatory"/>
</dbReference>
<evidence type="ECO:0000259" key="17">
    <source>
        <dbReference type="Pfam" id="PF07715"/>
    </source>
</evidence>
<evidence type="ECO:0000256" key="3">
    <source>
        <dbReference type="ARBA" id="ARBA00022452"/>
    </source>
</evidence>
<keyword evidence="9 13" id="KW-0798">TonB box</keyword>
<feature type="region of interest" description="Disordered" evidence="14">
    <location>
        <begin position="580"/>
        <end position="604"/>
    </location>
</feature>
<keyword evidence="6 15" id="KW-0732">Signal</keyword>
<dbReference type="InterPro" id="IPR037066">
    <property type="entry name" value="Plug_dom_sf"/>
</dbReference>
<evidence type="ECO:0000256" key="2">
    <source>
        <dbReference type="ARBA" id="ARBA00022448"/>
    </source>
</evidence>
<name>A0A2S5A328_9SPHI</name>
<evidence type="ECO:0000259" key="16">
    <source>
        <dbReference type="Pfam" id="PF00593"/>
    </source>
</evidence>
<dbReference type="SUPFAM" id="SSF49464">
    <property type="entry name" value="Carboxypeptidase regulatory domain-like"/>
    <property type="match status" value="1"/>
</dbReference>
<evidence type="ECO:0000256" key="9">
    <source>
        <dbReference type="ARBA" id="ARBA00023077"/>
    </source>
</evidence>
<evidence type="ECO:0000256" key="6">
    <source>
        <dbReference type="ARBA" id="ARBA00022729"/>
    </source>
</evidence>
<comment type="subcellular location">
    <subcellularLocation>
        <location evidence="1 12">Cell outer membrane</location>
        <topology evidence="1 12">Multi-pass membrane protein</topology>
    </subcellularLocation>
</comment>
<evidence type="ECO:0000256" key="15">
    <source>
        <dbReference type="SAM" id="SignalP"/>
    </source>
</evidence>
<dbReference type="InterPro" id="IPR039426">
    <property type="entry name" value="TonB-dep_rcpt-like"/>
</dbReference>
<dbReference type="InterPro" id="IPR000531">
    <property type="entry name" value="Beta-barrel_TonB"/>
</dbReference>
<keyword evidence="18" id="KW-0675">Receptor</keyword>
<keyword evidence="5 12" id="KW-0812">Transmembrane</keyword>
<feature type="domain" description="TonB-dependent receptor-like beta-barrel" evidence="16">
    <location>
        <begin position="349"/>
        <end position="783"/>
    </location>
</feature>
<evidence type="ECO:0000313" key="19">
    <source>
        <dbReference type="Proteomes" id="UP000236893"/>
    </source>
</evidence>
<evidence type="ECO:0000256" key="10">
    <source>
        <dbReference type="ARBA" id="ARBA00023136"/>
    </source>
</evidence>
<keyword evidence="2 12" id="KW-0813">Transport</keyword>
<keyword evidence="19" id="KW-1185">Reference proteome</keyword>
<keyword evidence="7" id="KW-0408">Iron</keyword>
<dbReference type="Gene3D" id="2.170.130.10">
    <property type="entry name" value="TonB-dependent receptor, plug domain"/>
    <property type="match status" value="1"/>
</dbReference>
<dbReference type="Pfam" id="PF07715">
    <property type="entry name" value="Plug"/>
    <property type="match status" value="1"/>
</dbReference>
<keyword evidence="11 12" id="KW-0998">Cell outer membrane</keyword>
<evidence type="ECO:0000256" key="7">
    <source>
        <dbReference type="ARBA" id="ARBA00023004"/>
    </source>
</evidence>
<dbReference type="InterPro" id="IPR012910">
    <property type="entry name" value="Plug_dom"/>
</dbReference>
<dbReference type="PANTHER" id="PTHR32552:SF68">
    <property type="entry name" value="FERRICHROME OUTER MEMBRANE TRANSPORTER_PHAGE RECEPTOR"/>
    <property type="match status" value="1"/>
</dbReference>
<keyword evidence="10 12" id="KW-0472">Membrane</keyword>
<evidence type="ECO:0000256" key="12">
    <source>
        <dbReference type="PROSITE-ProRule" id="PRU01360"/>
    </source>
</evidence>
<dbReference type="PROSITE" id="PS52016">
    <property type="entry name" value="TONB_DEPENDENT_REC_3"/>
    <property type="match status" value="1"/>
</dbReference>
<gene>
    <name evidence="18" type="ORF">C3K47_07620</name>
</gene>
<dbReference type="SUPFAM" id="SSF56935">
    <property type="entry name" value="Porins"/>
    <property type="match status" value="1"/>
</dbReference>
<feature type="domain" description="TonB-dependent receptor plug" evidence="17">
    <location>
        <begin position="119"/>
        <end position="224"/>
    </location>
</feature>
<accession>A0A2S5A328</accession>
<feature type="chain" id="PRO_5015707740" evidence="15">
    <location>
        <begin position="21"/>
        <end position="825"/>
    </location>
</feature>
<dbReference type="InterPro" id="IPR036942">
    <property type="entry name" value="Beta-barrel_TonB_sf"/>
</dbReference>
<dbReference type="Pfam" id="PF00593">
    <property type="entry name" value="TonB_dep_Rec_b-barrel"/>
    <property type="match status" value="1"/>
</dbReference>
<keyword evidence="3 12" id="KW-1134">Transmembrane beta strand</keyword>
<evidence type="ECO:0000256" key="13">
    <source>
        <dbReference type="RuleBase" id="RU003357"/>
    </source>
</evidence>
<dbReference type="OrthoDB" id="9761152at2"/>
<dbReference type="RefSeq" id="WP_103788534.1">
    <property type="nucleotide sequence ID" value="NZ_PQVF01000005.1"/>
</dbReference>
<sequence>MKKVLLMALLAMVTPLFALAQLQLSGKVMDKQSNLALAGANVSIKGTSNGTQTSTSGAFSFKKLKKGNYTLLISFVGYVSVEEKVELTADKALEIKLDRSNIIADEVVVRSTRASANSATTFKNVSKADLEKQNLGQDLPFLLNQTPSAVISSDAGNGIGYTGIRIRGSDGSRTNLTINGIPLNDAESQGSFLVNLPDFASSVDNIQIQRGVGTSTNGAGAFGASINIQTNTLNEKPYAEIASSGGSFGSVKNTLNVGTGLMGKFAFDGRLSMINSNGFIDRGSSNLRSFFLSGGYYCKKSLLKVNVISGKEKTYQAWNGIPGAKLFGKSDDLKAHYERNAGYDGAMYNTKEDSLNLFQSNPRTYNYFTYNNQTDNYRQDHYQAFYSQSINEKLNFNIGLHYTHGEGYYEEYKYNAELAKYGIDNVVIGGETITNSNLIRQKWLNNDFYGTVFSLEYKPVSRLNLTLGGAYNNYDGAHYGKVIWAQYASNSDPDRKYYEDNANKKDFNIYGKATYGINDQLTAFADLQYRRVNYSFLGYEHSGDELVNVQQDAILNFFNPKVGLSYQINESNNTYVSYAHTNKEPGRDEYTKSTPQSRPKPEKLDNIELGYRNQTSTHNLGLNLYYMNYTDQLILTGQVNDVGEAIRVNTPESYRAGIEFDGSFKLTSILTWNLNAALSANKVKNFSEFVTNYDTGNIDQISYKTTDIAYSPNFIAGTQFNLSPFKNFTAGISGKYVGQQYLDNTSSSSRSMDAFFVSDLLLNYNLQFKAVKNLGFTVMVNNLFNAKYEPNGYTWGYITGGERINENFYFPQAGTNVLVGLNLKF</sequence>
<evidence type="ECO:0000256" key="11">
    <source>
        <dbReference type="ARBA" id="ARBA00023237"/>
    </source>
</evidence>
<dbReference type="Proteomes" id="UP000236893">
    <property type="component" value="Unassembled WGS sequence"/>
</dbReference>
<proteinExistence type="inferred from homology"/>
<feature type="signal peptide" evidence="15">
    <location>
        <begin position="1"/>
        <end position="20"/>
    </location>
</feature>
<evidence type="ECO:0000256" key="4">
    <source>
        <dbReference type="ARBA" id="ARBA00022496"/>
    </source>
</evidence>
<dbReference type="AlphaFoldDB" id="A0A2S5A328"/>
<reference evidence="18 19" key="1">
    <citation type="submission" date="2018-01" db="EMBL/GenBank/DDBJ databases">
        <authorList>
            <person name="Gaut B.S."/>
            <person name="Morton B.R."/>
            <person name="Clegg M.T."/>
            <person name="Duvall M.R."/>
        </authorList>
    </citation>
    <scope>NUCLEOTIDE SEQUENCE [LARGE SCALE GENOMIC DNA]</scope>
    <source>
        <strain evidence="18 19">HR-AV</strain>
    </source>
</reference>
<evidence type="ECO:0000256" key="8">
    <source>
        <dbReference type="ARBA" id="ARBA00023065"/>
    </source>
</evidence>
<dbReference type="GO" id="GO:0009279">
    <property type="term" value="C:cell outer membrane"/>
    <property type="evidence" value="ECO:0007669"/>
    <property type="project" value="UniProtKB-SubCell"/>
</dbReference>
<dbReference type="EMBL" id="PQVF01000005">
    <property type="protein sequence ID" value="POY36924.1"/>
    <property type="molecule type" value="Genomic_DNA"/>
</dbReference>
<evidence type="ECO:0000256" key="14">
    <source>
        <dbReference type="SAM" id="MobiDB-lite"/>
    </source>
</evidence>
<keyword evidence="8" id="KW-0406">Ion transport</keyword>
<dbReference type="GO" id="GO:0015344">
    <property type="term" value="F:siderophore uptake transmembrane transporter activity"/>
    <property type="evidence" value="ECO:0007669"/>
    <property type="project" value="TreeGrafter"/>
</dbReference>
<evidence type="ECO:0000256" key="5">
    <source>
        <dbReference type="ARBA" id="ARBA00022692"/>
    </source>
</evidence>